<sequence length="396" mass="43890">MRQGRRSIVSKVLRANKMPRLPRDDIKVIVRPRNGLNISSKCGASLHEAIRNRAGVGDDERITICPNPTQNILVISTPQESTATEIAKMKVLTINGKSYQTVPNGGLKNPINGHKCTRQCRICGEAHPTADRMCEAKYKVPDIVKQRRWKARFRDFQERTSSPSDSNAGAVEGCHPSRSRSRTRSQQVVSRSNRSVSPSPVERRSKSRSTSRSQSRSRSSSEKRHHPQQDIRGATPSGKQKGPCKITWHDIVTGTKADSTQGHPLSGHPWAAADPGLAARMENIEKENRELRQELAKARKQNEKSTRKIEELQQTLNEILKQMGGHPAETPSSGVSSSHGAADERDTTSAVRDGDTDLSCGDEYEAPVAVGFKRKEPSNSQQFEGTENHMQETKRA</sequence>
<dbReference type="AlphaFoldDB" id="A0A9J6DFW5"/>
<dbReference type="EMBL" id="JABSTU010000009">
    <property type="protein sequence ID" value="KAH8021044.1"/>
    <property type="molecule type" value="Genomic_DNA"/>
</dbReference>
<organism evidence="3 4">
    <name type="scientific">Rhipicephalus microplus</name>
    <name type="common">Cattle tick</name>
    <name type="synonym">Boophilus microplus</name>
    <dbReference type="NCBI Taxonomy" id="6941"/>
    <lineage>
        <taxon>Eukaryota</taxon>
        <taxon>Metazoa</taxon>
        <taxon>Ecdysozoa</taxon>
        <taxon>Arthropoda</taxon>
        <taxon>Chelicerata</taxon>
        <taxon>Arachnida</taxon>
        <taxon>Acari</taxon>
        <taxon>Parasitiformes</taxon>
        <taxon>Ixodida</taxon>
        <taxon>Ixodoidea</taxon>
        <taxon>Ixodidae</taxon>
        <taxon>Rhipicephalinae</taxon>
        <taxon>Rhipicephalus</taxon>
        <taxon>Boophilus</taxon>
    </lineage>
</organism>
<evidence type="ECO:0000313" key="4">
    <source>
        <dbReference type="Proteomes" id="UP000821866"/>
    </source>
</evidence>
<feature type="compositionally biased region" description="Low complexity" evidence="2">
    <location>
        <begin position="184"/>
        <end position="200"/>
    </location>
</feature>
<accession>A0A9J6DFW5</accession>
<feature type="compositionally biased region" description="Basic and acidic residues" evidence="2">
    <location>
        <begin position="386"/>
        <end position="396"/>
    </location>
</feature>
<evidence type="ECO:0000313" key="3">
    <source>
        <dbReference type="EMBL" id="KAH8021044.1"/>
    </source>
</evidence>
<name>A0A9J6DFW5_RHIMP</name>
<feature type="coiled-coil region" evidence="1">
    <location>
        <begin position="281"/>
        <end position="322"/>
    </location>
</feature>
<dbReference type="VEuPathDB" id="VectorBase:LOC119173708"/>
<feature type="compositionally biased region" description="Low complexity" evidence="2">
    <location>
        <begin position="208"/>
        <end position="218"/>
    </location>
</feature>
<feature type="region of interest" description="Disordered" evidence="2">
    <location>
        <begin position="155"/>
        <end position="245"/>
    </location>
</feature>
<comment type="caution">
    <text evidence="3">The sequence shown here is derived from an EMBL/GenBank/DDBJ whole genome shotgun (WGS) entry which is preliminary data.</text>
</comment>
<protein>
    <submittedName>
        <fullName evidence="3">Uncharacterized protein</fullName>
    </submittedName>
</protein>
<keyword evidence="1" id="KW-0175">Coiled coil</keyword>
<keyword evidence="4" id="KW-1185">Reference proteome</keyword>
<feature type="region of interest" description="Disordered" evidence="2">
    <location>
        <begin position="324"/>
        <end position="396"/>
    </location>
</feature>
<proteinExistence type="predicted"/>
<reference evidence="3" key="2">
    <citation type="submission" date="2021-09" db="EMBL/GenBank/DDBJ databases">
        <authorList>
            <person name="Jia N."/>
            <person name="Wang J."/>
            <person name="Shi W."/>
            <person name="Du L."/>
            <person name="Sun Y."/>
            <person name="Zhan W."/>
            <person name="Jiang J."/>
            <person name="Wang Q."/>
            <person name="Zhang B."/>
            <person name="Ji P."/>
            <person name="Sakyi L.B."/>
            <person name="Cui X."/>
            <person name="Yuan T."/>
            <person name="Jiang B."/>
            <person name="Yang W."/>
            <person name="Lam T.T.-Y."/>
            <person name="Chang Q."/>
            <person name="Ding S."/>
            <person name="Wang X."/>
            <person name="Zhu J."/>
            <person name="Ruan X."/>
            <person name="Zhao L."/>
            <person name="Wei J."/>
            <person name="Que T."/>
            <person name="Du C."/>
            <person name="Cheng J."/>
            <person name="Dai P."/>
            <person name="Han X."/>
            <person name="Huang E."/>
            <person name="Gao Y."/>
            <person name="Liu J."/>
            <person name="Shao H."/>
            <person name="Ye R."/>
            <person name="Li L."/>
            <person name="Wei W."/>
            <person name="Wang X."/>
            <person name="Wang C."/>
            <person name="Huo Q."/>
            <person name="Li W."/>
            <person name="Guo W."/>
            <person name="Chen H."/>
            <person name="Chen S."/>
            <person name="Zhou L."/>
            <person name="Zhou L."/>
            <person name="Ni X."/>
            <person name="Tian J."/>
            <person name="Zhou Y."/>
            <person name="Sheng Y."/>
            <person name="Liu T."/>
            <person name="Pan Y."/>
            <person name="Xia L."/>
            <person name="Li J."/>
            <person name="Zhao F."/>
            <person name="Cao W."/>
        </authorList>
    </citation>
    <scope>NUCLEOTIDE SEQUENCE</scope>
    <source>
        <strain evidence="3">Rmic-2018</strain>
        <tissue evidence="3">Larvae</tissue>
    </source>
</reference>
<feature type="compositionally biased region" description="Basic and acidic residues" evidence="2">
    <location>
        <begin position="341"/>
        <end position="355"/>
    </location>
</feature>
<evidence type="ECO:0000256" key="1">
    <source>
        <dbReference type="SAM" id="Coils"/>
    </source>
</evidence>
<dbReference type="Proteomes" id="UP000821866">
    <property type="component" value="Chromosome 7"/>
</dbReference>
<gene>
    <name evidence="3" type="ORF">HPB51_012065</name>
</gene>
<reference evidence="3" key="1">
    <citation type="journal article" date="2020" name="Cell">
        <title>Large-Scale Comparative Analyses of Tick Genomes Elucidate Their Genetic Diversity and Vector Capacities.</title>
        <authorList>
            <consortium name="Tick Genome and Microbiome Consortium (TIGMIC)"/>
            <person name="Jia N."/>
            <person name="Wang J."/>
            <person name="Shi W."/>
            <person name="Du L."/>
            <person name="Sun Y."/>
            <person name="Zhan W."/>
            <person name="Jiang J.F."/>
            <person name="Wang Q."/>
            <person name="Zhang B."/>
            <person name="Ji P."/>
            <person name="Bell-Sakyi L."/>
            <person name="Cui X.M."/>
            <person name="Yuan T.T."/>
            <person name="Jiang B.G."/>
            <person name="Yang W.F."/>
            <person name="Lam T.T."/>
            <person name="Chang Q.C."/>
            <person name="Ding S.J."/>
            <person name="Wang X.J."/>
            <person name="Zhu J.G."/>
            <person name="Ruan X.D."/>
            <person name="Zhao L."/>
            <person name="Wei J.T."/>
            <person name="Ye R.Z."/>
            <person name="Que T.C."/>
            <person name="Du C.H."/>
            <person name="Zhou Y.H."/>
            <person name="Cheng J.X."/>
            <person name="Dai P.F."/>
            <person name="Guo W.B."/>
            <person name="Han X.H."/>
            <person name="Huang E.J."/>
            <person name="Li L.F."/>
            <person name="Wei W."/>
            <person name="Gao Y.C."/>
            <person name="Liu J.Z."/>
            <person name="Shao H.Z."/>
            <person name="Wang X."/>
            <person name="Wang C.C."/>
            <person name="Yang T.C."/>
            <person name="Huo Q.B."/>
            <person name="Li W."/>
            <person name="Chen H.Y."/>
            <person name="Chen S.E."/>
            <person name="Zhou L.G."/>
            <person name="Ni X.B."/>
            <person name="Tian J.H."/>
            <person name="Sheng Y."/>
            <person name="Liu T."/>
            <person name="Pan Y.S."/>
            <person name="Xia L.Y."/>
            <person name="Li J."/>
            <person name="Zhao F."/>
            <person name="Cao W.C."/>
        </authorList>
    </citation>
    <scope>NUCLEOTIDE SEQUENCE</scope>
    <source>
        <strain evidence="3">Rmic-2018</strain>
    </source>
</reference>
<feature type="compositionally biased region" description="Polar residues" evidence="2">
    <location>
        <begin position="330"/>
        <end position="339"/>
    </location>
</feature>
<evidence type="ECO:0000256" key="2">
    <source>
        <dbReference type="SAM" id="MobiDB-lite"/>
    </source>
</evidence>